<dbReference type="EMBL" id="AP003816">
    <property type="protein sequence ID" value="BAC21358.1"/>
    <property type="molecule type" value="Genomic_DNA"/>
</dbReference>
<evidence type="ECO:0000313" key="3">
    <source>
        <dbReference type="EMBL" id="BAD30594.1"/>
    </source>
</evidence>
<name>Q8H5E9_ORYSJ</name>
<evidence type="ECO:0000256" key="1">
    <source>
        <dbReference type="SAM" id="MobiDB-lite"/>
    </source>
</evidence>
<dbReference type="Proteomes" id="UP000000763">
    <property type="component" value="Chromosome 7"/>
</dbReference>
<organism evidence="2 4">
    <name type="scientific">Oryza sativa subsp. japonica</name>
    <name type="common">Rice</name>
    <dbReference type="NCBI Taxonomy" id="39947"/>
    <lineage>
        <taxon>Eukaryota</taxon>
        <taxon>Viridiplantae</taxon>
        <taxon>Streptophyta</taxon>
        <taxon>Embryophyta</taxon>
        <taxon>Tracheophyta</taxon>
        <taxon>Spermatophyta</taxon>
        <taxon>Magnoliopsida</taxon>
        <taxon>Liliopsida</taxon>
        <taxon>Poales</taxon>
        <taxon>Poaceae</taxon>
        <taxon>BOP clade</taxon>
        <taxon>Oryzoideae</taxon>
        <taxon>Oryzeae</taxon>
        <taxon>Oryzinae</taxon>
        <taxon>Oryza</taxon>
        <taxon>Oryza sativa</taxon>
    </lineage>
</organism>
<reference evidence="3" key="2">
    <citation type="submission" date="2001-11" db="EMBL/GenBank/DDBJ databases">
        <title>Oryza sativa nipponbare(GA3) genomic DNA, chromosome 7, PAC clone:P0597G07.</title>
        <authorList>
            <person name="Sasaki T."/>
            <person name="Matsumoto T."/>
            <person name="Yamamoto K."/>
        </authorList>
    </citation>
    <scope>NUCLEOTIDE SEQUENCE</scope>
</reference>
<sequence length="82" mass="9321">MAVERDGTRTGLTAVAIGERDRPGARPFYRHDEEGTLKWPQPPNPHTRGQLGSLAEATIRGLRRHTMVYAREEQRLEGKTNR</sequence>
<dbReference type="AlphaFoldDB" id="Q8H5E9"/>
<evidence type="ECO:0000313" key="4">
    <source>
        <dbReference type="Proteomes" id="UP000000763"/>
    </source>
</evidence>
<protein>
    <submittedName>
        <fullName evidence="2">Uncharacterized protein</fullName>
    </submittedName>
</protein>
<reference evidence="2" key="1">
    <citation type="submission" date="2001-07" db="EMBL/GenBank/DDBJ databases">
        <title>Oryza sativa nipponbare(GA3) genomic DNA, chromosome 7, BAC clone:OJ1165_F02.</title>
        <authorList>
            <person name="Sasaki T."/>
            <person name="Matsumoto T."/>
            <person name="Yamamoto K."/>
        </authorList>
    </citation>
    <scope>NUCLEOTIDE SEQUENCE</scope>
</reference>
<feature type="region of interest" description="Disordered" evidence="1">
    <location>
        <begin position="1"/>
        <end position="50"/>
    </location>
</feature>
<dbReference type="EMBL" id="AP004316">
    <property type="protein sequence ID" value="BAD30594.1"/>
    <property type="molecule type" value="Genomic_DNA"/>
</dbReference>
<feature type="compositionally biased region" description="Basic and acidic residues" evidence="1">
    <location>
        <begin position="18"/>
        <end position="36"/>
    </location>
</feature>
<reference evidence="4" key="4">
    <citation type="journal article" date="2008" name="Nucleic Acids Res.">
        <title>The rice annotation project database (RAP-DB): 2008 update.</title>
        <authorList>
            <consortium name="The rice annotation project (RAP)"/>
        </authorList>
    </citation>
    <scope>GENOME REANNOTATION</scope>
    <source>
        <strain evidence="4">cv. Nipponbare</strain>
    </source>
</reference>
<proteinExistence type="predicted"/>
<reference evidence="4" key="3">
    <citation type="journal article" date="2005" name="Nature">
        <title>The map-based sequence of the rice genome.</title>
        <authorList>
            <consortium name="International rice genome sequencing project (IRGSP)"/>
            <person name="Matsumoto T."/>
            <person name="Wu J."/>
            <person name="Kanamori H."/>
            <person name="Katayose Y."/>
            <person name="Fujisawa M."/>
            <person name="Namiki N."/>
            <person name="Mizuno H."/>
            <person name="Yamamoto K."/>
            <person name="Antonio B.A."/>
            <person name="Baba T."/>
            <person name="Sakata K."/>
            <person name="Nagamura Y."/>
            <person name="Aoki H."/>
            <person name="Arikawa K."/>
            <person name="Arita K."/>
            <person name="Bito T."/>
            <person name="Chiden Y."/>
            <person name="Fujitsuka N."/>
            <person name="Fukunaka R."/>
            <person name="Hamada M."/>
            <person name="Harada C."/>
            <person name="Hayashi A."/>
            <person name="Hijishita S."/>
            <person name="Honda M."/>
            <person name="Hosokawa S."/>
            <person name="Ichikawa Y."/>
            <person name="Idonuma A."/>
            <person name="Iijima M."/>
            <person name="Ikeda M."/>
            <person name="Ikeno M."/>
            <person name="Ito K."/>
            <person name="Ito S."/>
            <person name="Ito T."/>
            <person name="Ito Y."/>
            <person name="Ito Y."/>
            <person name="Iwabuchi A."/>
            <person name="Kamiya K."/>
            <person name="Karasawa W."/>
            <person name="Kurita K."/>
            <person name="Katagiri S."/>
            <person name="Kikuta A."/>
            <person name="Kobayashi H."/>
            <person name="Kobayashi N."/>
            <person name="Machita K."/>
            <person name="Maehara T."/>
            <person name="Masukawa M."/>
            <person name="Mizubayashi T."/>
            <person name="Mukai Y."/>
            <person name="Nagasaki H."/>
            <person name="Nagata Y."/>
            <person name="Naito S."/>
            <person name="Nakashima M."/>
            <person name="Nakama Y."/>
            <person name="Nakamichi Y."/>
            <person name="Nakamura M."/>
            <person name="Meguro A."/>
            <person name="Negishi M."/>
            <person name="Ohta I."/>
            <person name="Ohta T."/>
            <person name="Okamoto M."/>
            <person name="Ono N."/>
            <person name="Saji S."/>
            <person name="Sakaguchi M."/>
            <person name="Sakai K."/>
            <person name="Shibata M."/>
            <person name="Shimokawa T."/>
            <person name="Song J."/>
            <person name="Takazaki Y."/>
            <person name="Terasawa K."/>
            <person name="Tsugane M."/>
            <person name="Tsuji K."/>
            <person name="Ueda S."/>
            <person name="Waki K."/>
            <person name="Yamagata H."/>
            <person name="Yamamoto M."/>
            <person name="Yamamoto S."/>
            <person name="Yamane H."/>
            <person name="Yoshiki S."/>
            <person name="Yoshihara R."/>
            <person name="Yukawa K."/>
            <person name="Zhong H."/>
            <person name="Yano M."/>
            <person name="Yuan Q."/>
            <person name="Ouyang S."/>
            <person name="Liu J."/>
            <person name="Jones K.M."/>
            <person name="Gansberger K."/>
            <person name="Moffat K."/>
            <person name="Hill J."/>
            <person name="Bera J."/>
            <person name="Fadrosh D."/>
            <person name="Jin S."/>
            <person name="Johri S."/>
            <person name="Kim M."/>
            <person name="Overton L."/>
            <person name="Reardon M."/>
            <person name="Tsitrin T."/>
            <person name="Vuong H."/>
            <person name="Weaver B."/>
            <person name="Ciecko A."/>
            <person name="Tallon L."/>
            <person name="Jackson J."/>
            <person name="Pai G."/>
            <person name="Aken S.V."/>
            <person name="Utterback T."/>
            <person name="Reidmuller S."/>
            <person name="Feldblyum T."/>
            <person name="Hsiao J."/>
            <person name="Zismann V."/>
            <person name="Iobst S."/>
            <person name="de Vazeille A.R."/>
            <person name="Buell C.R."/>
            <person name="Ying K."/>
            <person name="Li Y."/>
            <person name="Lu T."/>
            <person name="Huang Y."/>
            <person name="Zhao Q."/>
            <person name="Feng Q."/>
            <person name="Zhang L."/>
            <person name="Zhu J."/>
            <person name="Weng Q."/>
            <person name="Mu J."/>
            <person name="Lu Y."/>
            <person name="Fan D."/>
            <person name="Liu Y."/>
            <person name="Guan J."/>
            <person name="Zhang Y."/>
            <person name="Yu S."/>
            <person name="Liu X."/>
            <person name="Zhang Y."/>
            <person name="Hong G."/>
            <person name="Han B."/>
            <person name="Choisne N."/>
            <person name="Demange N."/>
            <person name="Orjeda G."/>
            <person name="Samain S."/>
            <person name="Cattolico L."/>
            <person name="Pelletier E."/>
            <person name="Couloux A."/>
            <person name="Segurens B."/>
            <person name="Wincker P."/>
            <person name="D'Hont A."/>
            <person name="Scarpelli C."/>
            <person name="Weissenbach J."/>
            <person name="Salanoubat M."/>
            <person name="Quetier F."/>
            <person name="Yu Y."/>
            <person name="Kim H.R."/>
            <person name="Rambo T."/>
            <person name="Currie J."/>
            <person name="Collura K."/>
            <person name="Luo M."/>
            <person name="Yang T."/>
            <person name="Ammiraju J.S.S."/>
            <person name="Engler F."/>
            <person name="Soderlund C."/>
            <person name="Wing R.A."/>
            <person name="Palmer L.E."/>
            <person name="de la Bastide M."/>
            <person name="Spiegel L."/>
            <person name="Nascimento L."/>
            <person name="Zutavern T."/>
            <person name="O'Shaughnessy A."/>
            <person name="Dike S."/>
            <person name="Dedhia N."/>
            <person name="Preston R."/>
            <person name="Balija V."/>
            <person name="McCombie W.R."/>
            <person name="Chow T."/>
            <person name="Chen H."/>
            <person name="Chung M."/>
            <person name="Chen C."/>
            <person name="Shaw J."/>
            <person name="Wu H."/>
            <person name="Hsiao K."/>
            <person name="Chao Y."/>
            <person name="Chu M."/>
            <person name="Cheng C."/>
            <person name="Hour A."/>
            <person name="Lee P."/>
            <person name="Lin S."/>
            <person name="Lin Y."/>
            <person name="Liou J."/>
            <person name="Liu S."/>
            <person name="Hsing Y."/>
            <person name="Raghuvanshi S."/>
            <person name="Mohanty A."/>
            <person name="Bharti A.K."/>
            <person name="Gaur A."/>
            <person name="Gupta V."/>
            <person name="Kumar D."/>
            <person name="Ravi V."/>
            <person name="Vij S."/>
            <person name="Kapur A."/>
            <person name="Khurana P."/>
            <person name="Khurana P."/>
            <person name="Khurana J.P."/>
            <person name="Tyagi A.K."/>
            <person name="Gaikwad K."/>
            <person name="Singh A."/>
            <person name="Dalal V."/>
            <person name="Srivastava S."/>
            <person name="Dixit A."/>
            <person name="Pal A.K."/>
            <person name="Ghazi I.A."/>
            <person name="Yadav M."/>
            <person name="Pandit A."/>
            <person name="Bhargava A."/>
            <person name="Sureshbabu K."/>
            <person name="Batra K."/>
            <person name="Sharma T.R."/>
            <person name="Mohapatra T."/>
            <person name="Singh N.K."/>
            <person name="Messing J."/>
            <person name="Nelson A.B."/>
            <person name="Fuks G."/>
            <person name="Kavchok S."/>
            <person name="Keizer G."/>
            <person name="Linton E."/>
            <person name="Llaca V."/>
            <person name="Song R."/>
            <person name="Tanyolac B."/>
            <person name="Young S."/>
            <person name="Ho-Il K."/>
            <person name="Hahn J.H."/>
            <person name="Sangsakoo G."/>
            <person name="Vanavichit A."/>
            <person name="de Mattos Luiz.A.T."/>
            <person name="Zimmer P.D."/>
            <person name="Malone G."/>
            <person name="Dellagostin O."/>
            <person name="de Oliveira A.C."/>
            <person name="Bevan M."/>
            <person name="Bancroft I."/>
            <person name="Minx P."/>
            <person name="Cordum H."/>
            <person name="Wilson R."/>
            <person name="Cheng Z."/>
            <person name="Jin W."/>
            <person name="Jiang J."/>
            <person name="Leong S.A."/>
            <person name="Iwama H."/>
            <person name="Gojobori T."/>
            <person name="Itoh T."/>
            <person name="Niimura Y."/>
            <person name="Fujii Y."/>
            <person name="Habara T."/>
            <person name="Sakai H."/>
            <person name="Sato Y."/>
            <person name="Wilson G."/>
            <person name="Kumar K."/>
            <person name="McCouch S."/>
            <person name="Juretic N."/>
            <person name="Hoen D."/>
            <person name="Wright S."/>
            <person name="Bruskiewich R."/>
            <person name="Bureau T."/>
            <person name="Miyao A."/>
            <person name="Hirochika H."/>
            <person name="Nishikawa T."/>
            <person name="Kadowaki K."/>
            <person name="Sugiura M."/>
            <person name="Burr B."/>
            <person name="Sasaki T."/>
        </authorList>
    </citation>
    <scope>NUCLEOTIDE SEQUENCE [LARGE SCALE GENOMIC DNA]</scope>
    <source>
        <strain evidence="4">cv. Nipponbare</strain>
    </source>
</reference>
<gene>
    <name evidence="2" type="primary">OJ1165_F02.120</name>
    <name evidence="3" type="synonym">P0597G07.103</name>
</gene>
<evidence type="ECO:0000313" key="2">
    <source>
        <dbReference type="EMBL" id="BAC21358.1"/>
    </source>
</evidence>
<accession>Q8H5E9</accession>